<dbReference type="Gene3D" id="3.40.630.10">
    <property type="entry name" value="Zn peptidases"/>
    <property type="match status" value="1"/>
</dbReference>
<evidence type="ECO:0000313" key="9">
    <source>
        <dbReference type="EMBL" id="MFC4654546.1"/>
    </source>
</evidence>
<comment type="cofactor">
    <cofactor evidence="5">
        <name>Zn(2+)</name>
        <dbReference type="ChEBI" id="CHEBI:29105"/>
    </cofactor>
    <text evidence="5">Binds 1 zinc ion per subunit.</text>
</comment>
<evidence type="ECO:0000313" key="10">
    <source>
        <dbReference type="Proteomes" id="UP001595962"/>
    </source>
</evidence>
<evidence type="ECO:0000256" key="1">
    <source>
        <dbReference type="ARBA" id="ARBA00022503"/>
    </source>
</evidence>
<keyword evidence="10" id="KW-1185">Reference proteome</keyword>
<proteinExistence type="inferred from homology"/>
<dbReference type="PANTHER" id="PTHR15162:SF7">
    <property type="entry name" value="SUCCINYLGLUTAMATE DESUCCINYLASE"/>
    <property type="match status" value="1"/>
</dbReference>
<keyword evidence="1 5" id="KW-0056">Arginine metabolism</keyword>
<evidence type="ECO:0000256" key="5">
    <source>
        <dbReference type="HAMAP-Rule" id="MF_00767"/>
    </source>
</evidence>
<evidence type="ECO:0000256" key="3">
    <source>
        <dbReference type="ARBA" id="ARBA00022801"/>
    </source>
</evidence>
<reference evidence="10" key="1">
    <citation type="journal article" date="2019" name="Int. J. Syst. Evol. Microbiol.">
        <title>The Global Catalogue of Microorganisms (GCM) 10K type strain sequencing project: providing services to taxonomists for standard genome sequencing and annotation.</title>
        <authorList>
            <consortium name="The Broad Institute Genomics Platform"/>
            <consortium name="The Broad Institute Genome Sequencing Center for Infectious Disease"/>
            <person name="Wu L."/>
            <person name="Ma J."/>
        </authorList>
    </citation>
    <scope>NUCLEOTIDE SEQUENCE [LARGE SCALE GENOMIC DNA]</scope>
    <source>
        <strain evidence="10">DT28</strain>
    </source>
</reference>
<evidence type="ECO:0000256" key="6">
    <source>
        <dbReference type="NCBIfam" id="TIGR03242"/>
    </source>
</evidence>
<accession>A0ABV9JJX1</accession>
<evidence type="ECO:0000259" key="7">
    <source>
        <dbReference type="Pfam" id="PF04952"/>
    </source>
</evidence>
<dbReference type="PANTHER" id="PTHR15162">
    <property type="entry name" value="ASPARTOACYLASE"/>
    <property type="match status" value="1"/>
</dbReference>
<dbReference type="InterPro" id="IPR016681">
    <property type="entry name" value="SuccinylGlu_desuccinylase"/>
</dbReference>
<dbReference type="InterPro" id="IPR007036">
    <property type="entry name" value="Aste_AspA_hybrid_dom"/>
</dbReference>
<feature type="binding site" evidence="5">
    <location>
        <position position="173"/>
    </location>
    <ligand>
        <name>Zn(2+)</name>
        <dbReference type="ChEBI" id="CHEBI:29105"/>
    </ligand>
</feature>
<organism evidence="9 10">
    <name type="scientific">Rheinheimera marina</name>
    <dbReference type="NCBI Taxonomy" id="1774958"/>
    <lineage>
        <taxon>Bacteria</taxon>
        <taxon>Pseudomonadati</taxon>
        <taxon>Pseudomonadota</taxon>
        <taxon>Gammaproteobacteria</taxon>
        <taxon>Chromatiales</taxon>
        <taxon>Chromatiaceae</taxon>
        <taxon>Rheinheimera</taxon>
    </lineage>
</organism>
<keyword evidence="4 5" id="KW-0862">Zinc</keyword>
<dbReference type="RefSeq" id="WP_377332503.1">
    <property type="nucleotide sequence ID" value="NZ_JBHSGB010000005.1"/>
</dbReference>
<feature type="domain" description="Succinylglutamate desuccinylase/Aspartoacylase catalytic" evidence="8">
    <location>
        <begin position="61"/>
        <end position="262"/>
    </location>
</feature>
<comment type="pathway">
    <text evidence="5">Amino-acid degradation; L-arginine degradation via AST pathway; L-glutamate and succinate from L-arginine: step 5/5.</text>
</comment>
<gene>
    <name evidence="5 9" type="primary">astE</name>
    <name evidence="9" type="ORF">ACFO3I_05855</name>
</gene>
<sequence>MSLIPAEQAFSQLQSTADFLALTLEQPDQLPAFEFHLANGTRIAVWHTGVLLAEPAVPGQQDIVLSSGIHGNETAPIEICNGILSDVLAQKLQLTERVLFLFGNPWAINAGVREIEDNLNRLFSGHHSKDDGLTSEGGLSKERARAKLLEESVLKFYQQAPAGERVRKLYDLHTAIRGSRFEKFAVYPFLHGKDWSQTELQFLKACDIDTFLLMQSPASTFSYFAAQSCQAHGFTLELGKVRPFGQNDLSRFSATDKALRALVSGQPLSLSAFVEAEFNFYEVRRAINKQTDAFRLCFEDAIENFTTFPVGTVLAQDEGVQYKVEVEGEAVIFPNPKVAIGQRAMLLVKPVSVAGKVS</sequence>
<dbReference type="EC" id="3.5.1.96" evidence="5 6"/>
<comment type="function">
    <text evidence="5">Transforms N(2)-succinylglutamate into succinate and glutamate.</text>
</comment>
<dbReference type="GO" id="GO:0009017">
    <property type="term" value="F:succinylglutamate desuccinylase activity"/>
    <property type="evidence" value="ECO:0007669"/>
    <property type="project" value="UniProtKB-EC"/>
</dbReference>
<dbReference type="SUPFAM" id="SSF53187">
    <property type="entry name" value="Zn-dependent exopeptidases"/>
    <property type="match status" value="1"/>
</dbReference>
<dbReference type="InterPro" id="IPR055438">
    <property type="entry name" value="AstE_AspA_cat"/>
</dbReference>
<keyword evidence="2 5" id="KW-0479">Metal-binding</keyword>
<evidence type="ECO:0000256" key="2">
    <source>
        <dbReference type="ARBA" id="ARBA00022723"/>
    </source>
</evidence>
<dbReference type="EMBL" id="JBHSGB010000005">
    <property type="protein sequence ID" value="MFC4654546.1"/>
    <property type="molecule type" value="Genomic_DNA"/>
</dbReference>
<dbReference type="Pfam" id="PF04952">
    <property type="entry name" value="AstE_AspA_hybrid"/>
    <property type="match status" value="1"/>
</dbReference>
<comment type="catalytic activity">
    <reaction evidence="5">
        <text>N-succinyl-L-glutamate + H2O = L-glutamate + succinate</text>
        <dbReference type="Rhea" id="RHEA:15169"/>
        <dbReference type="ChEBI" id="CHEBI:15377"/>
        <dbReference type="ChEBI" id="CHEBI:29985"/>
        <dbReference type="ChEBI" id="CHEBI:30031"/>
        <dbReference type="ChEBI" id="CHEBI:58763"/>
        <dbReference type="EC" id="3.5.1.96"/>
    </reaction>
</comment>
<feature type="binding site" evidence="5">
    <location>
        <position position="73"/>
    </location>
    <ligand>
        <name>Zn(2+)</name>
        <dbReference type="ChEBI" id="CHEBI:29105"/>
    </ligand>
</feature>
<feature type="domain" description="AstE/AspA barrel-sandwich hybrid" evidence="7">
    <location>
        <begin position="277"/>
        <end position="350"/>
    </location>
</feature>
<evidence type="ECO:0000256" key="4">
    <source>
        <dbReference type="ARBA" id="ARBA00022833"/>
    </source>
</evidence>
<keyword evidence="3 5" id="KW-0378">Hydrolase</keyword>
<dbReference type="CDD" id="cd03855">
    <property type="entry name" value="M14_ASTE"/>
    <property type="match status" value="1"/>
</dbReference>
<dbReference type="NCBIfam" id="NF003706">
    <property type="entry name" value="PRK05324.1"/>
    <property type="match status" value="1"/>
</dbReference>
<dbReference type="PIRSF" id="PIRSF017020">
    <property type="entry name" value="AstE"/>
    <property type="match status" value="1"/>
</dbReference>
<dbReference type="NCBIfam" id="TIGR03242">
    <property type="entry name" value="arg_catab_astE"/>
    <property type="match status" value="1"/>
</dbReference>
<evidence type="ECO:0000259" key="8">
    <source>
        <dbReference type="Pfam" id="PF24827"/>
    </source>
</evidence>
<protein>
    <recommendedName>
        <fullName evidence="5 6">Succinylglutamate desuccinylase</fullName>
        <ecNumber evidence="5 6">3.5.1.96</ecNumber>
    </recommendedName>
</protein>
<dbReference type="Pfam" id="PF24827">
    <property type="entry name" value="AstE_AspA_cat"/>
    <property type="match status" value="1"/>
</dbReference>
<dbReference type="HAMAP" id="MF_00767">
    <property type="entry name" value="Arg_catab_AstE"/>
    <property type="match status" value="1"/>
</dbReference>
<feature type="binding site" evidence="5">
    <location>
        <position position="70"/>
    </location>
    <ligand>
        <name>Zn(2+)</name>
        <dbReference type="ChEBI" id="CHEBI:29105"/>
    </ligand>
</feature>
<dbReference type="InterPro" id="IPR050178">
    <property type="entry name" value="AspA/AstE_fam"/>
</dbReference>
<feature type="active site" evidence="5">
    <location>
        <position position="237"/>
    </location>
</feature>
<name>A0ABV9JJX1_9GAMM</name>
<dbReference type="Proteomes" id="UP001595962">
    <property type="component" value="Unassembled WGS sequence"/>
</dbReference>
<comment type="similarity">
    <text evidence="5">Belongs to the AspA/AstE family. Succinylglutamate desuccinylase subfamily.</text>
</comment>
<comment type="caution">
    <text evidence="9">The sequence shown here is derived from an EMBL/GenBank/DDBJ whole genome shotgun (WGS) entry which is preliminary data.</text>
</comment>